<dbReference type="GeneID" id="87822547"/>
<dbReference type="RefSeq" id="XP_062645349.1">
    <property type="nucleotide sequence ID" value="XM_062785781.1"/>
</dbReference>
<evidence type="ECO:0000313" key="2">
    <source>
        <dbReference type="EMBL" id="KAK4121578.1"/>
    </source>
</evidence>
<evidence type="ECO:0000313" key="3">
    <source>
        <dbReference type="Proteomes" id="UP001302602"/>
    </source>
</evidence>
<evidence type="ECO:0000256" key="1">
    <source>
        <dbReference type="SAM" id="MobiDB-lite"/>
    </source>
</evidence>
<feature type="compositionally biased region" description="Low complexity" evidence="1">
    <location>
        <begin position="190"/>
        <end position="203"/>
    </location>
</feature>
<dbReference type="Proteomes" id="UP001302602">
    <property type="component" value="Unassembled WGS sequence"/>
</dbReference>
<gene>
    <name evidence="2" type="ORF">N657DRAFT_110355</name>
</gene>
<feature type="compositionally biased region" description="Low complexity" evidence="1">
    <location>
        <begin position="268"/>
        <end position="281"/>
    </location>
</feature>
<protein>
    <submittedName>
        <fullName evidence="2">Uncharacterized protein</fullName>
    </submittedName>
</protein>
<dbReference type="AlphaFoldDB" id="A0AAN6TVR0"/>
<sequence length="281" mass="29350">MAKGKWRERFRKVRDRVLGRRDAAPSAANPGIPSPSAPELFSPTAPSSRNPPAALQPSSLAALYHRNNPTVFQVGPNQPVYYFPPAHLQTPHHPISGQNPAPFDASMPVIPSASLPRHRPPARPLNHTSRGRRGTGRWMPSNSAAASSSSLRPQAHSATLAQLTSPPQPPPPPPPPPPPLLAQQQGITHLPSTPAATAPPSLSRRPHVRFGGLGRGRDNGSGSSRSHNRGRGGSGSGGRPMISYPSPPFQASTGPGFGPGLSNHPQGPSSSSSAAAPPSFK</sequence>
<feature type="compositionally biased region" description="Basic residues" evidence="1">
    <location>
        <begin position="1"/>
        <end position="14"/>
    </location>
</feature>
<reference evidence="2" key="1">
    <citation type="journal article" date="2023" name="Mol. Phylogenet. Evol.">
        <title>Genome-scale phylogeny and comparative genomics of the fungal order Sordariales.</title>
        <authorList>
            <person name="Hensen N."/>
            <person name="Bonometti L."/>
            <person name="Westerberg I."/>
            <person name="Brannstrom I.O."/>
            <person name="Guillou S."/>
            <person name="Cros-Aarteil S."/>
            <person name="Calhoun S."/>
            <person name="Haridas S."/>
            <person name="Kuo A."/>
            <person name="Mondo S."/>
            <person name="Pangilinan J."/>
            <person name="Riley R."/>
            <person name="LaButti K."/>
            <person name="Andreopoulos B."/>
            <person name="Lipzen A."/>
            <person name="Chen C."/>
            <person name="Yan M."/>
            <person name="Daum C."/>
            <person name="Ng V."/>
            <person name="Clum A."/>
            <person name="Steindorff A."/>
            <person name="Ohm R.A."/>
            <person name="Martin F."/>
            <person name="Silar P."/>
            <person name="Natvig D.O."/>
            <person name="Lalanne C."/>
            <person name="Gautier V."/>
            <person name="Ament-Velasquez S.L."/>
            <person name="Kruys A."/>
            <person name="Hutchinson M.I."/>
            <person name="Powell A.J."/>
            <person name="Barry K."/>
            <person name="Miller A.N."/>
            <person name="Grigoriev I.V."/>
            <person name="Debuchy R."/>
            <person name="Gladieux P."/>
            <person name="Hiltunen Thoren M."/>
            <person name="Johannesson H."/>
        </authorList>
    </citation>
    <scope>NUCLEOTIDE SEQUENCE</scope>
    <source>
        <strain evidence="2">CBS 731.68</strain>
    </source>
</reference>
<feature type="compositionally biased region" description="Polar residues" evidence="1">
    <location>
        <begin position="156"/>
        <end position="165"/>
    </location>
</feature>
<accession>A0AAN6TVR0</accession>
<feature type="compositionally biased region" description="Low complexity" evidence="1">
    <location>
        <begin position="141"/>
        <end position="150"/>
    </location>
</feature>
<organism evidence="2 3">
    <name type="scientific">Parathielavia appendiculata</name>
    <dbReference type="NCBI Taxonomy" id="2587402"/>
    <lineage>
        <taxon>Eukaryota</taxon>
        <taxon>Fungi</taxon>
        <taxon>Dikarya</taxon>
        <taxon>Ascomycota</taxon>
        <taxon>Pezizomycotina</taxon>
        <taxon>Sordariomycetes</taxon>
        <taxon>Sordariomycetidae</taxon>
        <taxon>Sordariales</taxon>
        <taxon>Chaetomiaceae</taxon>
        <taxon>Parathielavia</taxon>
    </lineage>
</organism>
<keyword evidence="3" id="KW-1185">Reference proteome</keyword>
<comment type="caution">
    <text evidence="2">The sequence shown here is derived from an EMBL/GenBank/DDBJ whole genome shotgun (WGS) entry which is preliminary data.</text>
</comment>
<proteinExistence type="predicted"/>
<dbReference type="EMBL" id="MU853233">
    <property type="protein sequence ID" value="KAK4121578.1"/>
    <property type="molecule type" value="Genomic_DNA"/>
</dbReference>
<feature type="region of interest" description="Disordered" evidence="1">
    <location>
        <begin position="111"/>
        <end position="281"/>
    </location>
</feature>
<feature type="compositionally biased region" description="Pro residues" evidence="1">
    <location>
        <begin position="166"/>
        <end position="180"/>
    </location>
</feature>
<feature type="region of interest" description="Disordered" evidence="1">
    <location>
        <begin position="1"/>
        <end position="55"/>
    </location>
</feature>
<name>A0AAN6TVR0_9PEZI</name>
<reference evidence="2" key="2">
    <citation type="submission" date="2023-05" db="EMBL/GenBank/DDBJ databases">
        <authorList>
            <consortium name="Lawrence Berkeley National Laboratory"/>
            <person name="Steindorff A."/>
            <person name="Hensen N."/>
            <person name="Bonometti L."/>
            <person name="Westerberg I."/>
            <person name="Brannstrom I.O."/>
            <person name="Guillou S."/>
            <person name="Cros-Aarteil S."/>
            <person name="Calhoun S."/>
            <person name="Haridas S."/>
            <person name="Kuo A."/>
            <person name="Mondo S."/>
            <person name="Pangilinan J."/>
            <person name="Riley R."/>
            <person name="Labutti K."/>
            <person name="Andreopoulos B."/>
            <person name="Lipzen A."/>
            <person name="Chen C."/>
            <person name="Yanf M."/>
            <person name="Daum C."/>
            <person name="Ng V."/>
            <person name="Clum A."/>
            <person name="Ohm R."/>
            <person name="Martin F."/>
            <person name="Silar P."/>
            <person name="Natvig D."/>
            <person name="Lalanne C."/>
            <person name="Gautier V."/>
            <person name="Ament-Velasquez S.L."/>
            <person name="Kruys A."/>
            <person name="Hutchinson M.I."/>
            <person name="Powell A.J."/>
            <person name="Barry K."/>
            <person name="Miller A.N."/>
            <person name="Grigoriev I.V."/>
            <person name="Debuchy R."/>
            <person name="Gladieux P."/>
            <person name="Thoren M.H."/>
            <person name="Johannesson H."/>
        </authorList>
    </citation>
    <scope>NUCLEOTIDE SEQUENCE</scope>
    <source>
        <strain evidence="2">CBS 731.68</strain>
    </source>
</reference>